<feature type="region of interest" description="Disordered" evidence="1">
    <location>
        <begin position="382"/>
        <end position="407"/>
    </location>
</feature>
<dbReference type="PANTHER" id="PTHR14241">
    <property type="entry name" value="INTERFERON-INDUCED PROTEIN 44"/>
    <property type="match status" value="1"/>
</dbReference>
<evidence type="ECO:0008006" key="4">
    <source>
        <dbReference type="Google" id="ProtNLM"/>
    </source>
</evidence>
<feature type="compositionally biased region" description="Basic and acidic residues" evidence="1">
    <location>
        <begin position="382"/>
        <end position="397"/>
    </location>
</feature>
<dbReference type="PANTHER" id="PTHR14241:SF19">
    <property type="entry name" value="INTERFERON-INDUCED PROTEIN 44-LIKE ISOFORM X1-RELATED"/>
    <property type="match status" value="1"/>
</dbReference>
<sequence>MASDEWHDNGPQDLIMVSLSYACPYHLHHSILLNGPTILVAYNKAGFVYGGYISKNYAQTGQVINDKAFLYSITDQREKPLRMVLMLVSYGFTDGRHGLNVGVLWFLNGNKAQVSCISGNHYKVNAAEMHGNDLVLTECEVYRVEDLGDRLAKPWRNTLWTSEELKENIQNYRLEVKSVVQARVLLVGQVWAGKSSFFNTINSFFRGNMQGHHWQCRQKPHHTGYFFSGKGGKPLPLILCGTMGLEEATGDGLDMDDSHSGRSLTHNSVCVCHLQFNPMAPLQPDIPGYRTHATLNDHIHCVVDVSKVPQMSAKMMDTLAAICKKTIQMELSASLGIPVSCILPVHNYSQECELDQDTDILLLSLYQMLNYADRFFKNQLEEQEELHASKPRPKPEPSETSTVTYTQ</sequence>
<keyword evidence="3" id="KW-1185">Reference proteome</keyword>
<evidence type="ECO:0000313" key="3">
    <source>
        <dbReference type="Proteomes" id="UP000314982"/>
    </source>
</evidence>
<organism evidence="2 3">
    <name type="scientific">Hucho hucho</name>
    <name type="common">huchen</name>
    <dbReference type="NCBI Taxonomy" id="62062"/>
    <lineage>
        <taxon>Eukaryota</taxon>
        <taxon>Metazoa</taxon>
        <taxon>Chordata</taxon>
        <taxon>Craniata</taxon>
        <taxon>Vertebrata</taxon>
        <taxon>Euteleostomi</taxon>
        <taxon>Actinopterygii</taxon>
        <taxon>Neopterygii</taxon>
        <taxon>Teleostei</taxon>
        <taxon>Protacanthopterygii</taxon>
        <taxon>Salmoniformes</taxon>
        <taxon>Salmonidae</taxon>
        <taxon>Salmoninae</taxon>
        <taxon>Hucho</taxon>
    </lineage>
</organism>
<protein>
    <recommendedName>
        <fullName evidence="4">TLDc domain-containing protein</fullName>
    </recommendedName>
</protein>
<dbReference type="Ensembl" id="ENSHHUT00000002646.1">
    <property type="protein sequence ID" value="ENSHHUP00000002556.1"/>
    <property type="gene ID" value="ENSHHUG00000001532.1"/>
</dbReference>
<evidence type="ECO:0000313" key="2">
    <source>
        <dbReference type="Ensembl" id="ENSHHUP00000002556.1"/>
    </source>
</evidence>
<accession>A0A4W5JRY2</accession>
<dbReference type="AlphaFoldDB" id="A0A4W5JRY2"/>
<name>A0A4W5JRY2_9TELE</name>
<reference evidence="2" key="3">
    <citation type="submission" date="2025-09" db="UniProtKB">
        <authorList>
            <consortium name="Ensembl"/>
        </authorList>
    </citation>
    <scope>IDENTIFICATION</scope>
</reference>
<reference evidence="3" key="1">
    <citation type="submission" date="2018-06" db="EMBL/GenBank/DDBJ databases">
        <title>Genome assembly of Danube salmon.</title>
        <authorList>
            <person name="Macqueen D.J."/>
            <person name="Gundappa M.K."/>
        </authorList>
    </citation>
    <scope>NUCLEOTIDE SEQUENCE [LARGE SCALE GENOMIC DNA]</scope>
</reference>
<evidence type="ECO:0000256" key="1">
    <source>
        <dbReference type="SAM" id="MobiDB-lite"/>
    </source>
</evidence>
<dbReference type="GO" id="GO:0006955">
    <property type="term" value="P:immune response"/>
    <property type="evidence" value="ECO:0007669"/>
    <property type="project" value="TreeGrafter"/>
</dbReference>
<dbReference type="STRING" id="62062.ENSHHUP00000002556"/>
<dbReference type="Proteomes" id="UP000314982">
    <property type="component" value="Unassembled WGS sequence"/>
</dbReference>
<dbReference type="GeneTree" id="ENSGT00940000163581"/>
<proteinExistence type="predicted"/>
<feature type="compositionally biased region" description="Polar residues" evidence="1">
    <location>
        <begin position="398"/>
        <end position="407"/>
    </location>
</feature>
<reference evidence="2" key="2">
    <citation type="submission" date="2025-08" db="UniProtKB">
        <authorList>
            <consortium name="Ensembl"/>
        </authorList>
    </citation>
    <scope>IDENTIFICATION</scope>
</reference>